<dbReference type="GeneID" id="23462847"/>
<feature type="transmembrane region" description="Helical" evidence="1">
    <location>
        <begin position="30"/>
        <end position="48"/>
    </location>
</feature>
<reference evidence="2 3" key="1">
    <citation type="journal article" date="2015" name="Parasitol. Res.">
        <title>Viruses in close associations with free-living amoebae.</title>
        <authorList>
            <person name="Scheid P."/>
        </authorList>
    </citation>
    <scope>NUCLEOTIDE SEQUENCE [LARGE SCALE GENOMIC DNA]</scope>
    <source>
        <strain evidence="2">KlaHel</strain>
    </source>
</reference>
<evidence type="ECO:0000313" key="3">
    <source>
        <dbReference type="Proteomes" id="UP000202511"/>
    </source>
</evidence>
<keyword evidence="1" id="KW-1133">Transmembrane helix</keyword>
<keyword evidence="1" id="KW-0472">Membrane</keyword>
<dbReference type="RefSeq" id="YP_009120165.1">
    <property type="nucleotide sequence ID" value="NC_026440.1"/>
</dbReference>
<proteinExistence type="predicted"/>
<evidence type="ECO:0000256" key="1">
    <source>
        <dbReference type="SAM" id="Phobius"/>
    </source>
</evidence>
<dbReference type="Proteomes" id="UP000202511">
    <property type="component" value="Segment"/>
</dbReference>
<sequence>MTTRGLHLFVLCTCLHPLSCLFSPRFSFFLFSLPMSAWLLMVVLCFVSRRMRVFVVDRLFLSPSHTRSPRSPFPDQKDRLGTWHGLGVVRKKPQPAHAGYFWPARALATAAAHRPTGHTH</sequence>
<organism evidence="2 3">
    <name type="scientific">Pandoravirus inopinatum</name>
    <dbReference type="NCBI Taxonomy" id="1605721"/>
    <lineage>
        <taxon>Viruses</taxon>
        <taxon>Pandoravirus</taxon>
    </lineage>
</organism>
<protein>
    <submittedName>
        <fullName evidence="2">Uncharacterized protein</fullName>
    </submittedName>
</protein>
<dbReference type="KEGG" id="vg:23462847"/>
<name>A0A0B5J7P6_9VIRU</name>
<dbReference type="EMBL" id="KP136319">
    <property type="protein sequence ID" value="AJF97930.1"/>
    <property type="molecule type" value="Genomic_DNA"/>
</dbReference>
<accession>A0A0B5J7P6</accession>
<keyword evidence="1" id="KW-0812">Transmembrane</keyword>
<evidence type="ECO:0000313" key="2">
    <source>
        <dbReference type="EMBL" id="AJF97930.1"/>
    </source>
</evidence>